<proteinExistence type="predicted"/>
<dbReference type="AlphaFoldDB" id="A0A645CQ97"/>
<protein>
    <submittedName>
        <fullName evidence="2">Uncharacterized protein</fullName>
    </submittedName>
</protein>
<reference evidence="2" key="1">
    <citation type="submission" date="2019-08" db="EMBL/GenBank/DDBJ databases">
        <authorList>
            <person name="Kucharzyk K."/>
            <person name="Murdoch R.W."/>
            <person name="Higgins S."/>
            <person name="Loffler F."/>
        </authorList>
    </citation>
    <scope>NUCLEOTIDE SEQUENCE</scope>
</reference>
<sequence>MYTAFSRSYGNKPHGHRRSSLARLLRPPPQTRFFRDSDLSLRVHAARRRRLPGRLPRHDRHRAGMRIQDRAGLQRSSGDVPPGQPAARRNLVSISDGYPRPQSLSELPGQELSGRTRQNHPRRDRIQAGLHPMGRRTLGRVDAARPAMFALRRGAEEIRQIVGGLSRRPERRTQSRSYRRGRPGCANRRYPAAGNLQLQPAGSERKLPWV</sequence>
<accession>A0A645CQ97</accession>
<feature type="region of interest" description="Disordered" evidence="1">
    <location>
        <begin position="49"/>
        <end position="124"/>
    </location>
</feature>
<organism evidence="2">
    <name type="scientific">bioreactor metagenome</name>
    <dbReference type="NCBI Taxonomy" id="1076179"/>
    <lineage>
        <taxon>unclassified sequences</taxon>
        <taxon>metagenomes</taxon>
        <taxon>ecological metagenomes</taxon>
    </lineage>
</organism>
<dbReference type="EMBL" id="VSSQ01029095">
    <property type="protein sequence ID" value="MPM79075.1"/>
    <property type="molecule type" value="Genomic_DNA"/>
</dbReference>
<feature type="region of interest" description="Disordered" evidence="1">
    <location>
        <begin position="166"/>
        <end position="210"/>
    </location>
</feature>
<gene>
    <name evidence="2" type="ORF">SDC9_126106</name>
</gene>
<feature type="region of interest" description="Disordered" evidence="1">
    <location>
        <begin position="1"/>
        <end position="30"/>
    </location>
</feature>
<feature type="compositionally biased region" description="Basic residues" evidence="1">
    <location>
        <begin position="49"/>
        <end position="64"/>
    </location>
</feature>
<evidence type="ECO:0000256" key="1">
    <source>
        <dbReference type="SAM" id="MobiDB-lite"/>
    </source>
</evidence>
<evidence type="ECO:0000313" key="2">
    <source>
        <dbReference type="EMBL" id="MPM79075.1"/>
    </source>
</evidence>
<comment type="caution">
    <text evidence="2">The sequence shown here is derived from an EMBL/GenBank/DDBJ whole genome shotgun (WGS) entry which is preliminary data.</text>
</comment>
<name>A0A645CQ97_9ZZZZ</name>